<keyword evidence="4" id="KW-0997">Cell inner membrane</keyword>
<sequence>MGRMPPTPSAPTGGSLRRGARIIATGFRRQPRWLAIAVIGSALYGVMTVYTARVIGHLTATVVTPAVNARRVTDDQLWTIAWELSIVVALNVIGVILRRVAAGLAFFNLNATYRREVTRQYLRLPLAWHHRHPSGQLLSNANADVEAAWNIFQPLPMALGVLVMLVVGLWEMFTTDLWLALVGVLVFPLLFAVNLVFQSRMAPRATRAQELRAVVSEVAHESIEAGMLVKAMGREERETERFAARTNELRAAAIEVGRVRGTFDPIVEAIPTIGTLAVLAVGTAQVAAGRITAAQVVQIAYLFSVLAFPVRSFGWVLGQLPQSLVGFDRLQRVLTARGEFGYGNRSLPTAGPAHAVAERVTFSYALTGQDSLGYAEAETPSEHFLAVDDVSLDLTPGSTTALVGPTGAGKSTLTDLMVRLVDPDAGEVSIDGTALPQVRRGGIPQSVALVPQQTFLFDDTVEGNVTLGEPHGAEQVRDALAVAQATGFVDALPEGAQTRVGERGASLSGGQRQRIALARAVIRRPRLLVLDDATSAIDPAVETAILTGLRERSAGTTVLVVAYRMSTIALADSVIFLDRGRIADRGTHAELMQRCEGYRTLVTAYAREAAEREAIAADEEPGDQGAVGDSLAGEEEPAR</sequence>
<comment type="caution">
    <text evidence="15">The sequence shown here is derived from an EMBL/GenBank/DDBJ whole genome shotgun (WGS) entry which is preliminary data.</text>
</comment>
<dbReference type="Gene3D" id="3.40.50.300">
    <property type="entry name" value="P-loop containing nucleotide triphosphate hydrolases"/>
    <property type="match status" value="1"/>
</dbReference>
<dbReference type="SUPFAM" id="SSF52540">
    <property type="entry name" value="P-loop containing nucleoside triphosphate hydrolases"/>
    <property type="match status" value="1"/>
</dbReference>
<evidence type="ECO:0000256" key="12">
    <source>
        <dbReference type="SAM" id="Phobius"/>
    </source>
</evidence>
<evidence type="ECO:0000256" key="9">
    <source>
        <dbReference type="ARBA" id="ARBA00023136"/>
    </source>
</evidence>
<feature type="domain" description="ABC transmembrane type-1" evidence="14">
    <location>
        <begin position="35"/>
        <end position="322"/>
    </location>
</feature>
<evidence type="ECO:0000256" key="3">
    <source>
        <dbReference type="ARBA" id="ARBA00022475"/>
    </source>
</evidence>
<dbReference type="InterPro" id="IPR003593">
    <property type="entry name" value="AAA+_ATPase"/>
</dbReference>
<keyword evidence="8 12" id="KW-1133">Transmembrane helix</keyword>
<dbReference type="FunFam" id="3.40.50.300:FF:000221">
    <property type="entry name" value="Multidrug ABC transporter ATP-binding protein"/>
    <property type="match status" value="1"/>
</dbReference>
<organism evidence="15 16">
    <name type="scientific">Metallococcus carri</name>
    <dbReference type="NCBI Taxonomy" id="1656884"/>
    <lineage>
        <taxon>Bacteria</taxon>
        <taxon>Bacillati</taxon>
        <taxon>Actinomycetota</taxon>
        <taxon>Actinomycetes</taxon>
        <taxon>Micrococcales</taxon>
        <taxon>Dermacoccaceae</taxon>
        <taxon>Metallococcus</taxon>
    </lineage>
</organism>
<comment type="similarity">
    <text evidence="10">Belongs to the ABC transporter superfamily. Siderophore-Fe(3+) uptake transporter (SIUT) (TC 3.A.1.21) family.</text>
</comment>
<dbReference type="GO" id="GO:0034040">
    <property type="term" value="F:ATPase-coupled lipid transmembrane transporter activity"/>
    <property type="evidence" value="ECO:0007669"/>
    <property type="project" value="TreeGrafter"/>
</dbReference>
<dbReference type="EMBL" id="JAAOIV010000002">
    <property type="protein sequence ID" value="NHN54985.1"/>
    <property type="molecule type" value="Genomic_DNA"/>
</dbReference>
<keyword evidence="9 12" id="KW-0472">Membrane</keyword>
<dbReference type="InterPro" id="IPR011527">
    <property type="entry name" value="ABC1_TM_dom"/>
</dbReference>
<dbReference type="GO" id="GO:0005886">
    <property type="term" value="C:plasma membrane"/>
    <property type="evidence" value="ECO:0007669"/>
    <property type="project" value="UniProtKB-SubCell"/>
</dbReference>
<comment type="subcellular location">
    <subcellularLocation>
        <location evidence="1">Cell inner membrane</location>
        <topology evidence="1">Multi-pass membrane protein</topology>
    </subcellularLocation>
</comment>
<dbReference type="PANTHER" id="PTHR24221:SF654">
    <property type="entry name" value="ATP-BINDING CASSETTE SUB-FAMILY B MEMBER 6"/>
    <property type="match status" value="1"/>
</dbReference>
<accession>A0A967B0G5</accession>
<dbReference type="Pfam" id="PF00664">
    <property type="entry name" value="ABC_membrane"/>
    <property type="match status" value="1"/>
</dbReference>
<name>A0A967B0G5_9MICO</name>
<evidence type="ECO:0000256" key="8">
    <source>
        <dbReference type="ARBA" id="ARBA00022989"/>
    </source>
</evidence>
<evidence type="ECO:0000256" key="7">
    <source>
        <dbReference type="ARBA" id="ARBA00022840"/>
    </source>
</evidence>
<dbReference type="GO" id="GO:0140359">
    <property type="term" value="F:ABC-type transporter activity"/>
    <property type="evidence" value="ECO:0007669"/>
    <property type="project" value="InterPro"/>
</dbReference>
<feature type="transmembrane region" description="Helical" evidence="12">
    <location>
        <begin position="178"/>
        <end position="197"/>
    </location>
</feature>
<dbReference type="SMART" id="SM00382">
    <property type="entry name" value="AAA"/>
    <property type="match status" value="1"/>
</dbReference>
<dbReference type="Proteomes" id="UP000744769">
    <property type="component" value="Unassembled WGS sequence"/>
</dbReference>
<keyword evidence="6" id="KW-0547">Nucleotide-binding</keyword>
<dbReference type="InterPro" id="IPR027417">
    <property type="entry name" value="P-loop_NTPase"/>
</dbReference>
<evidence type="ECO:0000256" key="1">
    <source>
        <dbReference type="ARBA" id="ARBA00004429"/>
    </source>
</evidence>
<protein>
    <submittedName>
        <fullName evidence="15">ABC transporter ATP-binding protein</fullName>
    </submittedName>
</protein>
<reference evidence="15" key="1">
    <citation type="submission" date="2020-03" db="EMBL/GenBank/DDBJ databases">
        <title>Draft sequencing of Calidifontibacter sp. DB0510.</title>
        <authorList>
            <person name="Kim D.-U."/>
        </authorList>
    </citation>
    <scope>NUCLEOTIDE SEQUENCE</scope>
    <source>
        <strain evidence="15">DB0510</strain>
    </source>
</reference>
<dbReference type="GO" id="GO:0005524">
    <property type="term" value="F:ATP binding"/>
    <property type="evidence" value="ECO:0007669"/>
    <property type="project" value="UniProtKB-KW"/>
</dbReference>
<evidence type="ECO:0000313" key="15">
    <source>
        <dbReference type="EMBL" id="NHN54985.1"/>
    </source>
</evidence>
<keyword evidence="2" id="KW-0813">Transport</keyword>
<evidence type="ECO:0000256" key="5">
    <source>
        <dbReference type="ARBA" id="ARBA00022692"/>
    </source>
</evidence>
<keyword evidence="7 15" id="KW-0067">ATP-binding</keyword>
<dbReference type="InterPro" id="IPR039421">
    <property type="entry name" value="Type_1_exporter"/>
</dbReference>
<dbReference type="SUPFAM" id="SSF90123">
    <property type="entry name" value="ABC transporter transmembrane region"/>
    <property type="match status" value="1"/>
</dbReference>
<gene>
    <name evidence="15" type="ORF">G9U51_04190</name>
</gene>
<dbReference type="GO" id="GO:0016887">
    <property type="term" value="F:ATP hydrolysis activity"/>
    <property type="evidence" value="ECO:0007669"/>
    <property type="project" value="InterPro"/>
</dbReference>
<evidence type="ECO:0000259" key="13">
    <source>
        <dbReference type="PROSITE" id="PS50893"/>
    </source>
</evidence>
<feature type="transmembrane region" description="Helical" evidence="12">
    <location>
        <begin position="33"/>
        <end position="56"/>
    </location>
</feature>
<evidence type="ECO:0000256" key="6">
    <source>
        <dbReference type="ARBA" id="ARBA00022741"/>
    </source>
</evidence>
<feature type="transmembrane region" description="Helical" evidence="12">
    <location>
        <begin position="76"/>
        <end position="97"/>
    </location>
</feature>
<dbReference type="PROSITE" id="PS50929">
    <property type="entry name" value="ABC_TM1F"/>
    <property type="match status" value="1"/>
</dbReference>
<dbReference type="Pfam" id="PF00005">
    <property type="entry name" value="ABC_tran"/>
    <property type="match status" value="1"/>
</dbReference>
<dbReference type="PROSITE" id="PS50893">
    <property type="entry name" value="ABC_TRANSPORTER_2"/>
    <property type="match status" value="1"/>
</dbReference>
<evidence type="ECO:0000256" key="11">
    <source>
        <dbReference type="SAM" id="MobiDB-lite"/>
    </source>
</evidence>
<proteinExistence type="inferred from homology"/>
<evidence type="ECO:0000256" key="2">
    <source>
        <dbReference type="ARBA" id="ARBA00022448"/>
    </source>
</evidence>
<keyword evidence="16" id="KW-1185">Reference proteome</keyword>
<feature type="region of interest" description="Disordered" evidence="11">
    <location>
        <begin position="613"/>
        <end position="639"/>
    </location>
</feature>
<evidence type="ECO:0000259" key="14">
    <source>
        <dbReference type="PROSITE" id="PS50929"/>
    </source>
</evidence>
<dbReference type="AlphaFoldDB" id="A0A967B0G5"/>
<dbReference type="InterPro" id="IPR036640">
    <property type="entry name" value="ABC1_TM_sf"/>
</dbReference>
<evidence type="ECO:0000313" key="16">
    <source>
        <dbReference type="Proteomes" id="UP000744769"/>
    </source>
</evidence>
<dbReference type="PROSITE" id="PS00211">
    <property type="entry name" value="ABC_TRANSPORTER_1"/>
    <property type="match status" value="1"/>
</dbReference>
<dbReference type="InterPro" id="IPR003439">
    <property type="entry name" value="ABC_transporter-like_ATP-bd"/>
</dbReference>
<evidence type="ECO:0000256" key="4">
    <source>
        <dbReference type="ARBA" id="ARBA00022519"/>
    </source>
</evidence>
<feature type="domain" description="ABC transporter" evidence="13">
    <location>
        <begin position="366"/>
        <end position="604"/>
    </location>
</feature>
<feature type="transmembrane region" description="Helical" evidence="12">
    <location>
        <begin position="155"/>
        <end position="172"/>
    </location>
</feature>
<evidence type="ECO:0000256" key="10">
    <source>
        <dbReference type="ARBA" id="ARBA00023455"/>
    </source>
</evidence>
<keyword evidence="3" id="KW-1003">Cell membrane</keyword>
<dbReference type="PANTHER" id="PTHR24221">
    <property type="entry name" value="ATP-BINDING CASSETTE SUB-FAMILY B"/>
    <property type="match status" value="1"/>
</dbReference>
<dbReference type="InterPro" id="IPR017871">
    <property type="entry name" value="ABC_transporter-like_CS"/>
</dbReference>
<dbReference type="Gene3D" id="1.20.1560.10">
    <property type="entry name" value="ABC transporter type 1, transmembrane domain"/>
    <property type="match status" value="1"/>
</dbReference>
<keyword evidence="5 12" id="KW-0812">Transmembrane</keyword>